<reference evidence="1" key="1">
    <citation type="journal article" date="2020" name="J. Eukaryot. Microbiol.">
        <title>De novo Sequencing, Assembly and Annotation of the Transcriptome for the Free-Living Testate Amoeba Arcella intermedia.</title>
        <authorList>
            <person name="Ribeiro G.M."/>
            <person name="Porfirio-Sousa A.L."/>
            <person name="Maurer-Alcala X.X."/>
            <person name="Katz L.A."/>
            <person name="Lahr D.J.G."/>
        </authorList>
    </citation>
    <scope>NUCLEOTIDE SEQUENCE</scope>
</reference>
<name>A0A6B2LTG8_9EUKA</name>
<organism evidence="1">
    <name type="scientific">Arcella intermedia</name>
    <dbReference type="NCBI Taxonomy" id="1963864"/>
    <lineage>
        <taxon>Eukaryota</taxon>
        <taxon>Amoebozoa</taxon>
        <taxon>Tubulinea</taxon>
        <taxon>Elardia</taxon>
        <taxon>Arcellinida</taxon>
        <taxon>Sphaerothecina</taxon>
        <taxon>Arcellidae</taxon>
        <taxon>Arcella</taxon>
    </lineage>
</organism>
<proteinExistence type="predicted"/>
<accession>A0A6B2LTG8</accession>
<dbReference type="AlphaFoldDB" id="A0A6B2LTG8"/>
<protein>
    <submittedName>
        <fullName evidence="1">Uncharacterized protein</fullName>
    </submittedName>
</protein>
<evidence type="ECO:0000313" key="1">
    <source>
        <dbReference type="EMBL" id="NDV40041.1"/>
    </source>
</evidence>
<sequence length="90" mass="10385">MFVIDKGISQHRHDGVPPQEQLRDKPLFVDLLRLILSLSRLRHLRPNLQDMLQDHVTVPIKGLHAADELLVVPDVYEDLCLIFDGLVENR</sequence>
<dbReference type="EMBL" id="GIBP01011072">
    <property type="protein sequence ID" value="NDV40041.1"/>
    <property type="molecule type" value="Transcribed_RNA"/>
</dbReference>